<dbReference type="KEGG" id="amv:ACMV_06210"/>
<dbReference type="NCBIfam" id="NF033668">
    <property type="entry name" value="rSAM_PA0069"/>
    <property type="match status" value="1"/>
</dbReference>
<dbReference type="OrthoDB" id="9785699at2"/>
<accession>F0J4B6</accession>
<dbReference type="Proteomes" id="UP000007100">
    <property type="component" value="Chromosome"/>
</dbReference>
<dbReference type="InterPro" id="IPR006638">
    <property type="entry name" value="Elp3/MiaA/NifB-like_rSAM"/>
</dbReference>
<dbReference type="RefSeq" id="WP_007421371.1">
    <property type="nucleotide sequence ID" value="NC_015186.1"/>
</dbReference>
<feature type="compositionally biased region" description="Basic and acidic residues" evidence="1">
    <location>
        <begin position="9"/>
        <end position="24"/>
    </location>
</feature>
<feature type="region of interest" description="Disordered" evidence="1">
    <location>
        <begin position="1"/>
        <end position="24"/>
    </location>
</feature>
<dbReference type="Pfam" id="PF04055">
    <property type="entry name" value="Radical_SAM"/>
    <property type="match status" value="1"/>
</dbReference>
<evidence type="ECO:0000313" key="3">
    <source>
        <dbReference type="Proteomes" id="UP000007100"/>
    </source>
</evidence>
<reference evidence="2 3" key="1">
    <citation type="submission" date="2010-12" db="EMBL/GenBank/DDBJ databases">
        <title>Whole genome sequence of Acidiphilium multivorum AIU301.</title>
        <authorList>
            <person name="Narita-Yamada S."/>
            <person name="Nakamura S."/>
            <person name="Ito N."/>
            <person name="Takarada H."/>
            <person name="Katano Y."/>
            <person name="Nakazawa H."/>
            <person name="Hosoyama A."/>
            <person name="Yamada R."/>
            <person name="Fujita N."/>
        </authorList>
    </citation>
    <scope>NUCLEOTIDE SEQUENCE [LARGE SCALE GENOMIC DNA]</scope>
    <source>
        <strain evidence="3">DSM 11245 / JCM 8867 / AIU301</strain>
    </source>
</reference>
<dbReference type="InterPro" id="IPR040086">
    <property type="entry name" value="MJ0683-like"/>
</dbReference>
<dbReference type="SMART" id="SM00729">
    <property type="entry name" value="Elp3"/>
    <property type="match status" value="1"/>
</dbReference>
<dbReference type="Gene3D" id="3.80.30.30">
    <property type="match status" value="1"/>
</dbReference>
<gene>
    <name evidence="2" type="ordered locus">ACMV_06210</name>
</gene>
<keyword evidence="3" id="KW-1185">Reference proteome</keyword>
<dbReference type="InterPro" id="IPR058240">
    <property type="entry name" value="rSAM_sf"/>
</dbReference>
<dbReference type="AlphaFoldDB" id="F0J4B6"/>
<dbReference type="SFLD" id="SFLDS00029">
    <property type="entry name" value="Radical_SAM"/>
    <property type="match status" value="1"/>
</dbReference>
<dbReference type="PANTHER" id="PTHR43432">
    <property type="entry name" value="SLR0285 PROTEIN"/>
    <property type="match status" value="1"/>
</dbReference>
<proteinExistence type="predicted"/>
<dbReference type="GO" id="GO:0003824">
    <property type="term" value="F:catalytic activity"/>
    <property type="evidence" value="ECO:0007669"/>
    <property type="project" value="InterPro"/>
</dbReference>
<dbReference type="InterPro" id="IPR007197">
    <property type="entry name" value="rSAM"/>
</dbReference>
<evidence type="ECO:0000256" key="1">
    <source>
        <dbReference type="SAM" id="MobiDB-lite"/>
    </source>
</evidence>
<dbReference type="PANTHER" id="PTHR43432:SF3">
    <property type="entry name" value="SLR0285 PROTEIN"/>
    <property type="match status" value="1"/>
</dbReference>
<dbReference type="SUPFAM" id="SSF102114">
    <property type="entry name" value="Radical SAM enzymes"/>
    <property type="match status" value="1"/>
</dbReference>
<name>F0J4B6_ACIMA</name>
<organism evidence="2 3">
    <name type="scientific">Acidiphilium multivorum (strain DSM 11245 / JCM 8867 / NBRC 100883 / AIU 301)</name>
    <dbReference type="NCBI Taxonomy" id="926570"/>
    <lineage>
        <taxon>Bacteria</taxon>
        <taxon>Pseudomonadati</taxon>
        <taxon>Pseudomonadota</taxon>
        <taxon>Alphaproteobacteria</taxon>
        <taxon>Acetobacterales</taxon>
        <taxon>Acidocellaceae</taxon>
        <taxon>Acidiphilium</taxon>
    </lineage>
</organism>
<evidence type="ECO:0000313" key="2">
    <source>
        <dbReference type="EMBL" id="BAJ79968.1"/>
    </source>
</evidence>
<dbReference type="EMBL" id="AP012035">
    <property type="protein sequence ID" value="BAJ79968.1"/>
    <property type="molecule type" value="Genomic_DNA"/>
</dbReference>
<dbReference type="CDD" id="cd01335">
    <property type="entry name" value="Radical_SAM"/>
    <property type="match status" value="1"/>
</dbReference>
<dbReference type="HOGENOM" id="CLU_015525_0_0_5"/>
<protein>
    <submittedName>
        <fullName evidence="2">Uncharacterized protein</fullName>
    </submittedName>
</protein>
<dbReference type="SFLD" id="SFLDG01084">
    <property type="entry name" value="Uncharacterised_Radical_SAM_Su"/>
    <property type="match status" value="1"/>
</dbReference>
<sequence length="362" mass="39272">METVIPRKLRPDGRGTRLDPPNRFETVRQDAFDDGWGTLDEAPPPPATVLIRDATKSVISRNDSPDLGFDRGLNPYRGCEHGCIYCYARPTHAWIGMSPGLDFETKLVFKPEAATLLERELSRKGYQAAPIVLGSNTDPYQPVERQLRLTRAVLEVLERFGHPVSIVTKSAGVLRDVDILGRMAARNLARVHLSVTTLDARLARAMEPRAAAPGRRLDAITGLKAAGIPVGVLAAPMIPGVNDAELERILEASARAGASCASAILLRLPHELGALFEDWLKRTMPDRAAHVLSLIRQTRGGALNDAAFGSRFRGTGAYAALLRARFHRAARQFGLSDAPPPLDCGQFAKPPAKAASAQLSLF</sequence>
<dbReference type="GO" id="GO:0051536">
    <property type="term" value="F:iron-sulfur cluster binding"/>
    <property type="evidence" value="ECO:0007669"/>
    <property type="project" value="InterPro"/>
</dbReference>